<evidence type="ECO:0000313" key="7">
    <source>
        <dbReference type="EMBL" id="MFM0721677.1"/>
    </source>
</evidence>
<reference evidence="7 8" key="1">
    <citation type="journal article" date="2024" name="Chem. Sci.">
        <title>Discovery of megapolipeptins by genome mining of a Burkholderiales bacteria collection.</title>
        <authorList>
            <person name="Paulo B.S."/>
            <person name="Recchia M.J.J."/>
            <person name="Lee S."/>
            <person name="Fergusson C.H."/>
            <person name="Romanowski S.B."/>
            <person name="Hernandez A."/>
            <person name="Krull N."/>
            <person name="Liu D.Y."/>
            <person name="Cavanagh H."/>
            <person name="Bos A."/>
            <person name="Gray C.A."/>
            <person name="Murphy B.T."/>
            <person name="Linington R.G."/>
            <person name="Eustaquio A.S."/>
        </authorList>
    </citation>
    <scope>NUCLEOTIDE SEQUENCE [LARGE SCALE GENOMIC DNA]</scope>
    <source>
        <strain evidence="7 8">RL17-350-BIC-E</strain>
    </source>
</reference>
<evidence type="ECO:0000259" key="6">
    <source>
        <dbReference type="PROSITE" id="PS50850"/>
    </source>
</evidence>
<dbReference type="Proteomes" id="UP001629392">
    <property type="component" value="Unassembled WGS sequence"/>
</dbReference>
<evidence type="ECO:0000256" key="3">
    <source>
        <dbReference type="ARBA" id="ARBA00022989"/>
    </source>
</evidence>
<proteinExistence type="predicted"/>
<feature type="transmembrane region" description="Helical" evidence="5">
    <location>
        <begin position="424"/>
        <end position="442"/>
    </location>
</feature>
<dbReference type="PANTHER" id="PTHR23508">
    <property type="entry name" value="CARBOXYLIC ACID TRANSPORTER PROTEIN HOMOLOG"/>
    <property type="match status" value="1"/>
</dbReference>
<dbReference type="InterPro" id="IPR036259">
    <property type="entry name" value="MFS_trans_sf"/>
</dbReference>
<dbReference type="RefSeq" id="WP_408157795.1">
    <property type="nucleotide sequence ID" value="NZ_JAQQCL010000051.1"/>
</dbReference>
<dbReference type="PROSITE" id="PS00217">
    <property type="entry name" value="SUGAR_TRANSPORT_2"/>
    <property type="match status" value="1"/>
</dbReference>
<keyword evidence="2 5" id="KW-0812">Transmembrane</keyword>
<dbReference type="PROSITE" id="PS50850">
    <property type="entry name" value="MFS"/>
    <property type="match status" value="1"/>
</dbReference>
<dbReference type="PANTHER" id="PTHR23508:SF10">
    <property type="entry name" value="CARBOXYLIC ACID TRANSPORTER PROTEIN HOMOLOG"/>
    <property type="match status" value="1"/>
</dbReference>
<feature type="transmembrane region" description="Helical" evidence="5">
    <location>
        <begin position="34"/>
        <end position="56"/>
    </location>
</feature>
<dbReference type="SUPFAM" id="SSF103473">
    <property type="entry name" value="MFS general substrate transporter"/>
    <property type="match status" value="1"/>
</dbReference>
<accession>A0ABW9ERW1</accession>
<dbReference type="InterPro" id="IPR005829">
    <property type="entry name" value="Sugar_transporter_CS"/>
</dbReference>
<dbReference type="Gene3D" id="1.20.1250.20">
    <property type="entry name" value="MFS general substrate transporter like domains"/>
    <property type="match status" value="1"/>
</dbReference>
<feature type="transmembrane region" description="Helical" evidence="5">
    <location>
        <begin position="189"/>
        <end position="208"/>
    </location>
</feature>
<dbReference type="InterPro" id="IPR011701">
    <property type="entry name" value="MFS"/>
</dbReference>
<keyword evidence="3 5" id="KW-1133">Transmembrane helix</keyword>
<feature type="transmembrane region" description="Helical" evidence="5">
    <location>
        <begin position="333"/>
        <end position="351"/>
    </location>
</feature>
<dbReference type="EMBL" id="JAQQCL010000051">
    <property type="protein sequence ID" value="MFM0721677.1"/>
    <property type="molecule type" value="Genomic_DNA"/>
</dbReference>
<feature type="transmembrane region" description="Helical" evidence="5">
    <location>
        <begin position="125"/>
        <end position="147"/>
    </location>
</feature>
<sequence length="460" mass="48539">MTASVPDLGRQQLAIVDVPALIDNGPISLFQKMIMLLTAAAVVVDGFDVQAIGFVAPAIIRAWGADRLALGLVFSASVFGLLVGSFVLSMLADRIGRRPVLIGSLMFIGVCMLGTTLTRTVSELLLLRFVTGLGLGGVMANSMALVAEYSPARKRVTMMTWVSCGFTIGAVGGGLASAALIPWGGWKAVFIFGGIPPLLIGAAMLPLLPESIQFQVTRRRDSDRIARWLMRIAPDVKVGPGTRYVVHEKSHDGVPIAELFRSGRAMTTVLLWGINFANLLNLYFLSNWLPALLADAGFSVSAATLIGTALQVGGVIGTFLMGPLIDRFGFYRILLPSFLVAVFAIGAIGQLEHWPALFIIAVLTSGFCVIGGQPAINALSATVYPTAIRATGVGWSLGVGRIGAMMGPAIAGQLIRLQWSNGDIFFAAAVPALFACGMLYCMSQTGRMPSVATSVRAVGH</sequence>
<evidence type="ECO:0000313" key="8">
    <source>
        <dbReference type="Proteomes" id="UP001629392"/>
    </source>
</evidence>
<keyword evidence="8" id="KW-1185">Reference proteome</keyword>
<dbReference type="CDD" id="cd17365">
    <property type="entry name" value="MFS_PcaK_like"/>
    <property type="match status" value="1"/>
</dbReference>
<feature type="transmembrane region" description="Helical" evidence="5">
    <location>
        <begin position="159"/>
        <end position="183"/>
    </location>
</feature>
<evidence type="ECO:0000256" key="4">
    <source>
        <dbReference type="ARBA" id="ARBA00023136"/>
    </source>
</evidence>
<organism evidence="7 8">
    <name type="scientific">Paraburkholderia strydomiana</name>
    <dbReference type="NCBI Taxonomy" id="1245417"/>
    <lineage>
        <taxon>Bacteria</taxon>
        <taxon>Pseudomonadati</taxon>
        <taxon>Pseudomonadota</taxon>
        <taxon>Betaproteobacteria</taxon>
        <taxon>Burkholderiales</taxon>
        <taxon>Burkholderiaceae</taxon>
        <taxon>Paraburkholderia</taxon>
    </lineage>
</organism>
<feature type="transmembrane region" description="Helical" evidence="5">
    <location>
        <begin position="298"/>
        <end position="321"/>
    </location>
</feature>
<evidence type="ECO:0000256" key="5">
    <source>
        <dbReference type="SAM" id="Phobius"/>
    </source>
</evidence>
<dbReference type="PROSITE" id="PS00216">
    <property type="entry name" value="SUGAR_TRANSPORT_1"/>
    <property type="match status" value="1"/>
</dbReference>
<feature type="transmembrane region" description="Helical" evidence="5">
    <location>
        <begin position="357"/>
        <end position="380"/>
    </location>
</feature>
<evidence type="ECO:0000256" key="1">
    <source>
        <dbReference type="ARBA" id="ARBA00004141"/>
    </source>
</evidence>
<protein>
    <submittedName>
        <fullName evidence="7">MFS transporter</fullName>
    </submittedName>
</protein>
<name>A0ABW9ERW1_9BURK</name>
<feature type="domain" description="Major facilitator superfamily (MFS) profile" evidence="6">
    <location>
        <begin position="34"/>
        <end position="447"/>
    </location>
</feature>
<dbReference type="InterPro" id="IPR020846">
    <property type="entry name" value="MFS_dom"/>
</dbReference>
<evidence type="ECO:0000256" key="2">
    <source>
        <dbReference type="ARBA" id="ARBA00022692"/>
    </source>
</evidence>
<gene>
    <name evidence="7" type="ORF">PQQ73_35900</name>
</gene>
<keyword evidence="4 5" id="KW-0472">Membrane</keyword>
<feature type="transmembrane region" description="Helical" evidence="5">
    <location>
        <begin position="269"/>
        <end position="286"/>
    </location>
</feature>
<feature type="transmembrane region" description="Helical" evidence="5">
    <location>
        <begin position="392"/>
        <end position="412"/>
    </location>
</feature>
<feature type="transmembrane region" description="Helical" evidence="5">
    <location>
        <begin position="100"/>
        <end position="119"/>
    </location>
</feature>
<comment type="caution">
    <text evidence="7">The sequence shown here is derived from an EMBL/GenBank/DDBJ whole genome shotgun (WGS) entry which is preliminary data.</text>
</comment>
<comment type="subcellular location">
    <subcellularLocation>
        <location evidence="1">Membrane</location>
        <topology evidence="1">Multi-pass membrane protein</topology>
    </subcellularLocation>
</comment>
<feature type="transmembrane region" description="Helical" evidence="5">
    <location>
        <begin position="68"/>
        <end position="88"/>
    </location>
</feature>
<dbReference type="Pfam" id="PF07690">
    <property type="entry name" value="MFS_1"/>
    <property type="match status" value="1"/>
</dbReference>